<sequence>MEQNNLPIAKRIWSIVRVAFFMIRKGISKRKLLLDFNMMMKRGKLASKTLSNLMFHKHHHSHSHPYYSGATSSAAQREYEFSCSNTPNYPFHLMGKRCHDNNHHNLFKCTHALQTQDDEMAIAGAVTAVLEMLNNEAVTVEAAAYVATSPVLPGFGKSPMVHQLRITDSPFPVREADEESHVDKAAEEFIEKFYKNLWQQRRMHDE</sequence>
<dbReference type="AlphaFoldDB" id="A0A5N5GHP2"/>
<dbReference type="Proteomes" id="UP000327157">
    <property type="component" value="Chromosome 9"/>
</dbReference>
<keyword evidence="2" id="KW-1185">Reference proteome</keyword>
<protein>
    <recommendedName>
        <fullName evidence="3">Avr9/Cf-9 rapidly elicited protein</fullName>
    </recommendedName>
</protein>
<evidence type="ECO:0008006" key="3">
    <source>
        <dbReference type="Google" id="ProtNLM"/>
    </source>
</evidence>
<comment type="caution">
    <text evidence="1">The sequence shown here is derived from an EMBL/GenBank/DDBJ whole genome shotgun (WGS) entry which is preliminary data.</text>
</comment>
<evidence type="ECO:0000313" key="2">
    <source>
        <dbReference type="Proteomes" id="UP000327157"/>
    </source>
</evidence>
<name>A0A5N5GHP2_9ROSA</name>
<organism evidence="1 2">
    <name type="scientific">Pyrus ussuriensis x Pyrus communis</name>
    <dbReference type="NCBI Taxonomy" id="2448454"/>
    <lineage>
        <taxon>Eukaryota</taxon>
        <taxon>Viridiplantae</taxon>
        <taxon>Streptophyta</taxon>
        <taxon>Embryophyta</taxon>
        <taxon>Tracheophyta</taxon>
        <taxon>Spermatophyta</taxon>
        <taxon>Magnoliopsida</taxon>
        <taxon>eudicotyledons</taxon>
        <taxon>Gunneridae</taxon>
        <taxon>Pentapetalae</taxon>
        <taxon>rosids</taxon>
        <taxon>fabids</taxon>
        <taxon>Rosales</taxon>
        <taxon>Rosaceae</taxon>
        <taxon>Amygdaloideae</taxon>
        <taxon>Maleae</taxon>
        <taxon>Pyrus</taxon>
    </lineage>
</organism>
<dbReference type="OrthoDB" id="696337at2759"/>
<reference evidence="1 2" key="1">
    <citation type="submission" date="2019-09" db="EMBL/GenBank/DDBJ databases">
        <authorList>
            <person name="Ou C."/>
        </authorList>
    </citation>
    <scope>NUCLEOTIDE SEQUENCE [LARGE SCALE GENOMIC DNA]</scope>
    <source>
        <strain evidence="1">S2</strain>
        <tissue evidence="1">Leaf</tissue>
    </source>
</reference>
<reference evidence="2" key="2">
    <citation type="submission" date="2019-10" db="EMBL/GenBank/DDBJ databases">
        <title>A de novo genome assembly of a pear dwarfing rootstock.</title>
        <authorList>
            <person name="Wang F."/>
            <person name="Wang J."/>
            <person name="Li S."/>
            <person name="Zhang Y."/>
            <person name="Fang M."/>
            <person name="Ma L."/>
            <person name="Zhao Y."/>
            <person name="Jiang S."/>
        </authorList>
    </citation>
    <scope>NUCLEOTIDE SEQUENCE [LARGE SCALE GENOMIC DNA]</scope>
</reference>
<dbReference type="EMBL" id="SMOL01000458">
    <property type="protein sequence ID" value="KAB2612890.1"/>
    <property type="molecule type" value="Genomic_DNA"/>
</dbReference>
<dbReference type="PANTHER" id="PTHR33265">
    <property type="entry name" value="AVR9/CF-9 RAPIDLY ELICITED PROTEIN-RELATED"/>
    <property type="match status" value="1"/>
</dbReference>
<dbReference type="Pfam" id="PF05553">
    <property type="entry name" value="DUF761"/>
    <property type="match status" value="1"/>
</dbReference>
<gene>
    <name evidence="1" type="ORF">D8674_035206</name>
</gene>
<proteinExistence type="predicted"/>
<dbReference type="InterPro" id="IPR008480">
    <property type="entry name" value="DUF761_pln"/>
</dbReference>
<reference evidence="1 2" key="3">
    <citation type="submission" date="2019-11" db="EMBL/GenBank/DDBJ databases">
        <title>A de novo genome assembly of a pear dwarfing rootstock.</title>
        <authorList>
            <person name="Wang F."/>
            <person name="Wang J."/>
            <person name="Li S."/>
            <person name="Zhang Y."/>
            <person name="Fang M."/>
            <person name="Ma L."/>
            <person name="Zhao Y."/>
            <person name="Jiang S."/>
        </authorList>
    </citation>
    <scope>NUCLEOTIDE SEQUENCE [LARGE SCALE GENOMIC DNA]</scope>
    <source>
        <strain evidence="1">S2</strain>
        <tissue evidence="1">Leaf</tissue>
    </source>
</reference>
<accession>A0A5N5GHP2</accession>
<evidence type="ECO:0000313" key="1">
    <source>
        <dbReference type="EMBL" id="KAB2612890.1"/>
    </source>
</evidence>
<dbReference type="PANTHER" id="PTHR33265:SF8">
    <property type="entry name" value="AVR9_CF-9 RAPIDLY ELICITED PROTEIN 146"/>
    <property type="match status" value="1"/>
</dbReference>